<keyword evidence="2" id="KW-0812">Transmembrane</keyword>
<evidence type="ECO:0000313" key="4">
    <source>
        <dbReference type="EMBL" id="EDM81184.1"/>
    </source>
</evidence>
<feature type="transmembrane region" description="Helical" evidence="2">
    <location>
        <begin position="565"/>
        <end position="583"/>
    </location>
</feature>
<evidence type="ECO:0000256" key="2">
    <source>
        <dbReference type="SAM" id="Phobius"/>
    </source>
</evidence>
<feature type="transmembrane region" description="Helical" evidence="2">
    <location>
        <begin position="489"/>
        <end position="510"/>
    </location>
</feature>
<dbReference type="PROSITE" id="PS51782">
    <property type="entry name" value="LYSM"/>
    <property type="match status" value="1"/>
</dbReference>
<dbReference type="SMART" id="SM00257">
    <property type="entry name" value="LysM"/>
    <property type="match status" value="1"/>
</dbReference>
<dbReference type="OrthoDB" id="9805070at2"/>
<dbReference type="SUPFAM" id="SSF54106">
    <property type="entry name" value="LysM domain"/>
    <property type="match status" value="1"/>
</dbReference>
<dbReference type="InterPro" id="IPR018392">
    <property type="entry name" value="LysM"/>
</dbReference>
<protein>
    <recommendedName>
        <fullName evidence="3">LysM domain-containing protein</fullName>
    </recommendedName>
</protein>
<feature type="transmembrane region" description="Helical" evidence="2">
    <location>
        <begin position="595"/>
        <end position="618"/>
    </location>
</feature>
<proteinExistence type="predicted"/>
<dbReference type="Proteomes" id="UP000005801">
    <property type="component" value="Unassembled WGS sequence"/>
</dbReference>
<evidence type="ECO:0000259" key="3">
    <source>
        <dbReference type="PROSITE" id="PS51782"/>
    </source>
</evidence>
<comment type="caution">
    <text evidence="4">The sequence shown here is derived from an EMBL/GenBank/DDBJ whole genome shotgun (WGS) entry which is preliminary data.</text>
</comment>
<accession>A6FZ29</accession>
<name>A6FZ29_9BACT</name>
<dbReference type="Pfam" id="PF01476">
    <property type="entry name" value="LysM"/>
    <property type="match status" value="1"/>
</dbReference>
<sequence length="1299" mass="140077">MSLGYALLHADRIEAAITGVSEGQVAADEGVDIGVAALALERPESLIQDYVRGVITQFEAFVARIQGAFESGAGVLGEIRRALDSLLELDLDTLRLTPLVDGLVELVSALDPAVLGPRIREFCERLLVVFPELSGGELLETILDIALGGLEVLEGPRLSGRDDIAAHRAFRAARIARAWIAKTLAPVREFLADLDLHAVICGGVQTLIAQLEFDGGALRQIAEGVRDFLRPVAVAVDALLELRVSVSISVNASASAGAQGMPGEDGEVLWLDDTRVTPHGPDHGLWWTDLLTNVASLGWGVFDVVNYGPYASGRAWDGILCTLGLVWKGVRGLVRALRPDFLCDEQWNTGGAFWFSELGDFCIHAFLATVEALIYEGGRLANLVMSIAVRLGRYYTFTVGPRLPYIIARAIWYARSWKEDGWVIEHEVAAGETLEQIAAAHGVEVDELRRWNRLGADESPEVGRTLLIVPDDRGEAPGRVRPPISFTRYSWLGWGFMYLFGMIGGLIQPWDRFEVEKFADAGEGGGWWAFSRWLVFGLGLIAAIVGPWLIFGAWPWDRHYEVDGLTFAVYVGTMLFVALVAMGSMYSTNVTRDSWWVMLIVIGVVLAVLITVAVLWANEGDDELLGATHVLYWFSLIIGAVIFGLLPIILWMYYLQDGRDKEGLFAGMATKRGVTPTQLREAAPYKLPYPQGETWNCGQGVHGMWSHVNSSIGNLYSYDFLELQDKPSLAARGGMVVEIVQSNPYNNPTQNDVIIQHLDWSRGHDPGTEDERVQTFSDYIHIGPDCAHIDVGQRVVQGQHIINIDSTGISAQHHLHFGASASADYSHTIPVVFADASLQTARGFAHDPGRPRSGCLYTSDNHKVAAPARPIQLKTVAASPRGEASAHHHTLDIDLDQLELDGRPRGGTLRLQTSQDHGHRHEVELDAATLARLLDHEAPGELTAASAMSGELAHTHRFEPEARAGGAPGGKVRMPVAWVSVTRPPTAQAMARSAGPYDLRAHQIVARVDDRANAFLFFAAQRASIVGALCLGRGPAQPNGIRYGEDGNVTKWLFTVNGRHSVCEAAHKLSERLGEDPWVIRPIPALVIETRGRGNAAHLEVDCDPSNAAFGVSGIVDARGQGFDPHAVSRAALIARCEEALNQAPAAAPPSAVTASLAGSGTTLEFGGAAVSVSAGPRAQTIFAGLYDAGTKRLKGDGTLPFGAGRIQLSGGGKTLEVPIAGAPAWVELDQGPAWLSPAHINATPLHVKVTTARFGSARTRAIRASAGWRRGSWPRSRACGRGTRAASCGSRPSTSASA</sequence>
<dbReference type="InterPro" id="IPR011055">
    <property type="entry name" value="Dup_hybrid_motif"/>
</dbReference>
<feature type="domain" description="LysM" evidence="3">
    <location>
        <begin position="424"/>
        <end position="468"/>
    </location>
</feature>
<gene>
    <name evidence="4" type="ORF">PPSIR1_30250</name>
</gene>
<dbReference type="CDD" id="cd00118">
    <property type="entry name" value="LysM"/>
    <property type="match status" value="1"/>
</dbReference>
<dbReference type="Gene3D" id="3.10.350.10">
    <property type="entry name" value="LysM domain"/>
    <property type="match status" value="1"/>
</dbReference>
<dbReference type="InterPro" id="IPR036779">
    <property type="entry name" value="LysM_dom_sf"/>
</dbReference>
<keyword evidence="2" id="KW-1133">Transmembrane helix</keyword>
<reference evidence="4 5" key="1">
    <citation type="submission" date="2007-06" db="EMBL/GenBank/DDBJ databases">
        <authorList>
            <person name="Shimkets L."/>
            <person name="Ferriera S."/>
            <person name="Johnson J."/>
            <person name="Kravitz S."/>
            <person name="Beeson K."/>
            <person name="Sutton G."/>
            <person name="Rogers Y.-H."/>
            <person name="Friedman R."/>
            <person name="Frazier M."/>
            <person name="Venter J.C."/>
        </authorList>
    </citation>
    <scope>NUCLEOTIDE SEQUENCE [LARGE SCALE GENOMIC DNA]</scope>
    <source>
        <strain evidence="4 5">SIR-1</strain>
    </source>
</reference>
<organism evidence="4 5">
    <name type="scientific">Plesiocystis pacifica SIR-1</name>
    <dbReference type="NCBI Taxonomy" id="391625"/>
    <lineage>
        <taxon>Bacteria</taxon>
        <taxon>Pseudomonadati</taxon>
        <taxon>Myxococcota</taxon>
        <taxon>Polyangia</taxon>
        <taxon>Nannocystales</taxon>
        <taxon>Nannocystaceae</taxon>
        <taxon>Plesiocystis</taxon>
    </lineage>
</organism>
<dbReference type="Gene3D" id="2.70.70.10">
    <property type="entry name" value="Glucose Permease (Domain IIA)"/>
    <property type="match status" value="1"/>
</dbReference>
<feature type="transmembrane region" description="Helical" evidence="2">
    <location>
        <begin position="530"/>
        <end position="553"/>
    </location>
</feature>
<keyword evidence="2" id="KW-0472">Membrane</keyword>
<dbReference type="STRING" id="391625.PPSIR1_30250"/>
<evidence type="ECO:0000313" key="5">
    <source>
        <dbReference type="Proteomes" id="UP000005801"/>
    </source>
</evidence>
<dbReference type="RefSeq" id="WP_006969728.1">
    <property type="nucleotide sequence ID" value="NZ_ABCS01000005.1"/>
</dbReference>
<dbReference type="EMBL" id="ABCS01000005">
    <property type="protein sequence ID" value="EDM81184.1"/>
    <property type="molecule type" value="Genomic_DNA"/>
</dbReference>
<evidence type="ECO:0000256" key="1">
    <source>
        <dbReference type="SAM" id="MobiDB-lite"/>
    </source>
</evidence>
<keyword evidence="5" id="KW-1185">Reference proteome</keyword>
<feature type="region of interest" description="Disordered" evidence="1">
    <location>
        <begin position="1274"/>
        <end position="1299"/>
    </location>
</feature>
<feature type="transmembrane region" description="Helical" evidence="2">
    <location>
        <begin position="630"/>
        <end position="654"/>
    </location>
</feature>
<dbReference type="eggNOG" id="COG0739">
    <property type="taxonomic scope" value="Bacteria"/>
</dbReference>